<dbReference type="SUPFAM" id="SSF89623">
    <property type="entry name" value="Ribose/Galactose isomerase RpiB/AlsB"/>
    <property type="match status" value="1"/>
</dbReference>
<dbReference type="GO" id="GO:0016861">
    <property type="term" value="F:intramolecular oxidoreductase activity, interconverting aldoses and ketoses"/>
    <property type="evidence" value="ECO:0007669"/>
    <property type="project" value="UniProtKB-ARBA"/>
</dbReference>
<reference evidence="4 5" key="1">
    <citation type="submission" date="2015-02" db="EMBL/GenBank/DDBJ databases">
        <title>Single-cell genomics of uncultivated deep-branching MTB reveals a conserved set of magnetosome genes.</title>
        <authorList>
            <person name="Kolinko S."/>
            <person name="Richter M."/>
            <person name="Glockner F.O."/>
            <person name="Brachmann A."/>
            <person name="Schuler D."/>
        </authorList>
    </citation>
    <scope>NUCLEOTIDE SEQUENCE [LARGE SCALE GENOMIC DNA]</scope>
    <source>
        <strain evidence="4">SKK-01</strain>
    </source>
</reference>
<feature type="active site" description="Proton acceptor" evidence="3">
    <location>
        <position position="67"/>
    </location>
</feature>
<organism evidence="4 5">
    <name type="scientific">Candidatus Omnitrophus magneticus</name>
    <dbReference type="NCBI Taxonomy" id="1609969"/>
    <lineage>
        <taxon>Bacteria</taxon>
        <taxon>Pseudomonadati</taxon>
        <taxon>Candidatus Omnitrophota</taxon>
        <taxon>Candidatus Omnitrophus</taxon>
    </lineage>
</organism>
<dbReference type="InterPro" id="IPR003500">
    <property type="entry name" value="RpiB_LacA_LacB"/>
</dbReference>
<dbReference type="InterPro" id="IPR004785">
    <property type="entry name" value="RpiB"/>
</dbReference>
<protein>
    <submittedName>
        <fullName evidence="4">RpiB/LacA/LacB family sugar-phosphate isomerase</fullName>
    </submittedName>
</protein>
<evidence type="ECO:0000313" key="4">
    <source>
        <dbReference type="EMBL" id="KJJ83752.1"/>
    </source>
</evidence>
<keyword evidence="5" id="KW-1185">Reference proteome</keyword>
<evidence type="ECO:0000256" key="3">
    <source>
        <dbReference type="PIRSR" id="PIRSR005384-1"/>
    </source>
</evidence>
<dbReference type="NCBIfam" id="TIGR00689">
    <property type="entry name" value="rpiB_lacA_lacB"/>
    <property type="match status" value="1"/>
</dbReference>
<dbReference type="Gene3D" id="3.40.1400.10">
    <property type="entry name" value="Sugar-phosphate isomerase, RpiB/LacA/LacB"/>
    <property type="match status" value="1"/>
</dbReference>
<evidence type="ECO:0000256" key="1">
    <source>
        <dbReference type="ARBA" id="ARBA00008754"/>
    </source>
</evidence>
<keyword evidence="2 4" id="KW-0413">Isomerase</keyword>
<dbReference type="GO" id="GO:0005975">
    <property type="term" value="P:carbohydrate metabolic process"/>
    <property type="evidence" value="ECO:0007669"/>
    <property type="project" value="InterPro"/>
</dbReference>
<dbReference type="Pfam" id="PF02502">
    <property type="entry name" value="LacAB_rpiB"/>
    <property type="match status" value="1"/>
</dbReference>
<dbReference type="NCBIfam" id="TIGR01120">
    <property type="entry name" value="rpiB"/>
    <property type="match status" value="1"/>
</dbReference>
<gene>
    <name evidence="4" type="ORF">OMAG_002411</name>
</gene>
<dbReference type="PIRSF" id="PIRSF005384">
    <property type="entry name" value="RpiB_LacA_B"/>
    <property type="match status" value="1"/>
</dbReference>
<dbReference type="AlphaFoldDB" id="A0A0F0CKK0"/>
<dbReference type="EMBL" id="JYNY01000495">
    <property type="protein sequence ID" value="KJJ83752.1"/>
    <property type="molecule type" value="Genomic_DNA"/>
</dbReference>
<evidence type="ECO:0000256" key="2">
    <source>
        <dbReference type="ARBA" id="ARBA00023235"/>
    </source>
</evidence>
<name>A0A0F0CKK0_9BACT</name>
<dbReference type="InterPro" id="IPR036569">
    <property type="entry name" value="RpiB_LacA_LacB_sf"/>
</dbReference>
<dbReference type="PANTHER" id="PTHR30345:SF0">
    <property type="entry name" value="DNA DAMAGE-REPAIR_TOLERATION PROTEIN DRT102"/>
    <property type="match status" value="1"/>
</dbReference>
<accession>A0A0F0CKK0</accession>
<evidence type="ECO:0000313" key="5">
    <source>
        <dbReference type="Proteomes" id="UP000033428"/>
    </source>
</evidence>
<sequence>MDKNIVIASDHGGFLLKEKIKNFLLAKGYIVKDAGTNSIEPCDYPKFGFLAAKEVSKKKGARGIVICKSGIGMSIVANKMPGVRAALCHTVEDARSSREHNDVNVLALSSNKLSFKKANGIICVWLDTAFLGDRHARRVQAIKAMEKKIFNKC</sequence>
<dbReference type="Proteomes" id="UP000033428">
    <property type="component" value="Unassembled WGS sequence"/>
</dbReference>
<dbReference type="PANTHER" id="PTHR30345">
    <property type="entry name" value="RIBOSE-5-PHOSPHATE ISOMERASE B"/>
    <property type="match status" value="1"/>
</dbReference>
<comment type="caution">
    <text evidence="4">The sequence shown here is derived from an EMBL/GenBank/DDBJ whole genome shotgun (WGS) entry which is preliminary data.</text>
</comment>
<feature type="active site" description="Proton donor" evidence="3">
    <location>
        <position position="100"/>
    </location>
</feature>
<comment type="similarity">
    <text evidence="1">Belongs to the LacAB/RpiB family.</text>
</comment>
<proteinExistence type="inferred from homology"/>
<dbReference type="NCBIfam" id="NF004051">
    <property type="entry name" value="PRK05571.1"/>
    <property type="match status" value="1"/>
</dbReference>